<comment type="similarity">
    <text evidence="2">Belongs to the pterin-4-alpha-carbinolamine dehydratase family.</text>
</comment>
<evidence type="ECO:0000313" key="11">
    <source>
        <dbReference type="Proteomes" id="UP000292693"/>
    </source>
</evidence>
<evidence type="ECO:0000313" key="12">
    <source>
        <dbReference type="Proteomes" id="UP000318052"/>
    </source>
</evidence>
<dbReference type="EMBL" id="PKLK01000003">
    <property type="protein sequence ID" value="RZE45462.1"/>
    <property type="molecule type" value="Genomic_DNA"/>
</dbReference>
<comment type="caution">
    <text evidence="6">The sequence shown here is derived from an EMBL/GenBank/DDBJ whole genome shotgun (WGS) entry which is preliminary data.</text>
</comment>
<reference evidence="9" key="3">
    <citation type="submission" date="2019-07" db="EMBL/GenBank/DDBJ databases">
        <authorList>
            <person name="Pylro V."/>
            <person name="Dias A."/>
            <person name="Andreote F."/>
            <person name="Varani A."/>
            <person name="Andreote C."/>
            <person name="Bernardo E."/>
            <person name="Martins T."/>
        </authorList>
    </citation>
    <scope>NUCLEOTIDE SEQUENCE</scope>
    <source>
        <strain evidence="9">77</strain>
    </source>
</reference>
<reference evidence="6" key="4">
    <citation type="submission" date="2022-09" db="EMBL/GenBank/DDBJ databases">
        <title>Whole genome shotgun sequence of Streptomyces albidoflavus NBRC 12854.</title>
        <authorList>
            <person name="Komaki H."/>
            <person name="Tamura T."/>
        </authorList>
    </citation>
    <scope>NUCLEOTIDE SEQUENCE</scope>
    <source>
        <strain evidence="6">NBRC 12854</strain>
    </source>
</reference>
<dbReference type="NCBIfam" id="NF002017">
    <property type="entry name" value="PRK00823.1-2"/>
    <property type="match status" value="1"/>
</dbReference>
<evidence type="ECO:0000256" key="3">
    <source>
        <dbReference type="ARBA" id="ARBA00013252"/>
    </source>
</evidence>
<proteinExistence type="inferred from homology"/>
<dbReference type="SUPFAM" id="SSF55248">
    <property type="entry name" value="PCD-like"/>
    <property type="match status" value="1"/>
</dbReference>
<dbReference type="EMBL" id="VOGX01000018">
    <property type="protein sequence ID" value="TWV26212.1"/>
    <property type="molecule type" value="Genomic_DNA"/>
</dbReference>
<dbReference type="EMBL" id="BNDZ01000003">
    <property type="protein sequence ID" value="GHI44479.1"/>
    <property type="molecule type" value="Genomic_DNA"/>
</dbReference>
<dbReference type="Proteomes" id="UP000292693">
    <property type="component" value="Unassembled WGS sequence"/>
</dbReference>
<name>A0A2A2UHY1_9ACTN</name>
<dbReference type="EC" id="4.2.1.96" evidence="3"/>
<dbReference type="Gene3D" id="3.30.1360.20">
    <property type="entry name" value="Transcriptional coactivator/pterin dehydratase"/>
    <property type="match status" value="1"/>
</dbReference>
<accession>A0A0X3XFL8</accession>
<evidence type="ECO:0000313" key="6">
    <source>
        <dbReference type="EMBL" id="GHI44479.1"/>
    </source>
</evidence>
<accession>D6AZP8</accession>
<gene>
    <name evidence="8" type="ORF">C0Q91_03190</name>
    <name evidence="7" type="ORF">C0Q92_02975</name>
    <name evidence="9" type="ORF">FRZ02_05805</name>
    <name evidence="6" type="ORF">ScoT_06530</name>
</gene>
<evidence type="ECO:0000256" key="4">
    <source>
        <dbReference type="ARBA" id="ARBA00021735"/>
    </source>
</evidence>
<keyword evidence="12" id="KW-1185">Reference proteome</keyword>
<dbReference type="RefSeq" id="WP_003951946.1">
    <property type="nucleotide sequence ID" value="NC_020990.1"/>
</dbReference>
<evidence type="ECO:0000313" key="8">
    <source>
        <dbReference type="EMBL" id="RZE45462.1"/>
    </source>
</evidence>
<reference evidence="10 11" key="1">
    <citation type="submission" date="2017-12" db="EMBL/GenBank/DDBJ databases">
        <title>Population genomics insights into the ecological differentiation and adaptive evolution in streptomycetes.</title>
        <authorList>
            <person name="Li Y."/>
            <person name="Huang Y."/>
        </authorList>
    </citation>
    <scope>NUCLEOTIDE SEQUENCE [LARGE SCALE GENOMIC DNA]</scope>
    <source>
        <strain evidence="8 10">FXJ.2339</strain>
        <strain evidence="7 11">NBRC 100770</strain>
    </source>
</reference>
<dbReference type="GO" id="GO:0008124">
    <property type="term" value="F:4-alpha-hydroxytetrahydrobiopterin dehydratase activity"/>
    <property type="evidence" value="ECO:0007669"/>
    <property type="project" value="UniProtKB-EC"/>
</dbReference>
<dbReference type="Proteomes" id="UP000292095">
    <property type="component" value="Unassembled WGS sequence"/>
</dbReference>
<dbReference type="EMBL" id="PKLL01000003">
    <property type="protein sequence ID" value="RZE28442.1"/>
    <property type="molecule type" value="Genomic_DNA"/>
</dbReference>
<organism evidence="6 13">
    <name type="scientific">Streptomyces albidoflavus</name>
    <dbReference type="NCBI Taxonomy" id="1886"/>
    <lineage>
        <taxon>Bacteria</taxon>
        <taxon>Bacillati</taxon>
        <taxon>Actinomycetota</taxon>
        <taxon>Actinomycetes</taxon>
        <taxon>Kitasatosporales</taxon>
        <taxon>Streptomycetaceae</taxon>
        <taxon>Streptomyces</taxon>
        <taxon>Streptomyces albidoflavus group</taxon>
    </lineage>
</organism>
<evidence type="ECO:0000256" key="5">
    <source>
        <dbReference type="ARBA" id="ARBA00023239"/>
    </source>
</evidence>
<dbReference type="Proteomes" id="UP001051844">
    <property type="component" value="Unassembled WGS sequence"/>
</dbReference>
<comment type="catalytic activity">
    <reaction evidence="1">
        <text>(4aS,6R)-4a-hydroxy-L-erythro-5,6,7,8-tetrahydrobiopterin = (6R)-L-erythro-6,7-dihydrobiopterin + H2O</text>
        <dbReference type="Rhea" id="RHEA:11920"/>
        <dbReference type="ChEBI" id="CHEBI:15377"/>
        <dbReference type="ChEBI" id="CHEBI:15642"/>
        <dbReference type="ChEBI" id="CHEBI:43120"/>
        <dbReference type="EC" id="4.2.1.96"/>
    </reaction>
</comment>
<dbReference type="InterPro" id="IPR036428">
    <property type="entry name" value="PCD_sf"/>
</dbReference>
<evidence type="ECO:0000313" key="9">
    <source>
        <dbReference type="EMBL" id="TWV26212.1"/>
    </source>
</evidence>
<dbReference type="PANTHER" id="PTHR12599">
    <property type="entry name" value="PTERIN-4-ALPHA-CARBINOLAMINE DEHYDRATASE"/>
    <property type="match status" value="1"/>
</dbReference>
<keyword evidence="5 9" id="KW-0456">Lyase</keyword>
<dbReference type="InterPro" id="IPR001533">
    <property type="entry name" value="Pterin_deHydtase"/>
</dbReference>
<accession>A0A126XWZ6</accession>
<reference evidence="9" key="2">
    <citation type="journal article" date="2019" name="Microbiol. Resour. Announc.">
        <title>Draft Genomic Sequences of Streptomyces misionensis and Streptomyces albidoflavus, bacteria applied for phytopathogen biocontrol.</title>
        <authorList>
            <person name="Pylro V."/>
            <person name="Dias A."/>
            <person name="Andreote F."/>
            <person name="Varani A."/>
            <person name="Andreote C."/>
            <person name="Bernardo E."/>
            <person name="Martins T."/>
        </authorList>
    </citation>
    <scope>NUCLEOTIDE SEQUENCE</scope>
    <source>
        <strain evidence="9">77</strain>
    </source>
</reference>
<dbReference type="Pfam" id="PF01329">
    <property type="entry name" value="Pterin_4a"/>
    <property type="match status" value="1"/>
</dbReference>
<dbReference type="AlphaFoldDB" id="A0A2A2UHY1"/>
<dbReference type="GeneID" id="97266199"/>
<dbReference type="PANTHER" id="PTHR12599:SF0">
    <property type="entry name" value="PTERIN-4-ALPHA-CARBINOLAMINE DEHYDRATASE"/>
    <property type="match status" value="1"/>
</dbReference>
<evidence type="ECO:0000256" key="1">
    <source>
        <dbReference type="ARBA" id="ARBA00001554"/>
    </source>
</evidence>
<evidence type="ECO:0000313" key="13">
    <source>
        <dbReference type="Proteomes" id="UP001051844"/>
    </source>
</evidence>
<dbReference type="KEGG" id="salb:XNR_0407"/>
<protein>
    <recommendedName>
        <fullName evidence="4">Putative pterin-4-alpha-carbinolamine dehydratase</fullName>
        <ecNumber evidence="3">4.2.1.96</ecNumber>
    </recommendedName>
</protein>
<evidence type="ECO:0000313" key="7">
    <source>
        <dbReference type="EMBL" id="RZE28442.1"/>
    </source>
</evidence>
<dbReference type="GO" id="GO:0006729">
    <property type="term" value="P:tetrahydrobiopterin biosynthetic process"/>
    <property type="evidence" value="ECO:0007669"/>
    <property type="project" value="InterPro"/>
</dbReference>
<evidence type="ECO:0000313" key="10">
    <source>
        <dbReference type="Proteomes" id="UP000292095"/>
    </source>
</evidence>
<dbReference type="CDD" id="cd00488">
    <property type="entry name" value="PCD_DCoH"/>
    <property type="match status" value="1"/>
</dbReference>
<sequence length="101" mass="10970">MTADPLPQRQIEDRLAQLPGWALEDDGITRTYRLGSHFAAAALTTHIAQVQDELNHHSDLTLGYDTVRLAVRTHSADGAITALDLDLAARIEQLAPAHGAH</sequence>
<accession>A0A2A2UHY1</accession>
<dbReference type="Proteomes" id="UP000318052">
    <property type="component" value="Unassembled WGS sequence"/>
</dbReference>
<evidence type="ECO:0000256" key="2">
    <source>
        <dbReference type="ARBA" id="ARBA00006472"/>
    </source>
</evidence>